<sequence>MMFKHAVADHDWVLCRNEGTIEDAKMQVVDEIYKVLGCLSKWRQALLLGRAA</sequence>
<evidence type="ECO:0000313" key="2">
    <source>
        <dbReference type="Proteomes" id="UP000327167"/>
    </source>
</evidence>
<protein>
    <submittedName>
        <fullName evidence="1">Uncharacterized protein</fullName>
    </submittedName>
</protein>
<dbReference type="EMBL" id="CABVHJ010000002">
    <property type="protein sequence ID" value="VVM50305.1"/>
    <property type="molecule type" value="Genomic_DNA"/>
</dbReference>
<accession>A0A5E6QCY0</accession>
<gene>
    <name evidence="1" type="ORF">PS655_00743</name>
</gene>
<reference evidence="1 2" key="1">
    <citation type="submission" date="2019-09" db="EMBL/GenBank/DDBJ databases">
        <authorList>
            <person name="Chandra G."/>
            <person name="Truman W A."/>
        </authorList>
    </citation>
    <scope>NUCLEOTIDE SEQUENCE [LARGE SCALE GENOMIC DNA]</scope>
    <source>
        <strain evidence="1">PS655</strain>
    </source>
</reference>
<dbReference type="AlphaFoldDB" id="A0A5E6QCY0"/>
<dbReference type="Proteomes" id="UP000327167">
    <property type="component" value="Unassembled WGS sequence"/>
</dbReference>
<proteinExistence type="predicted"/>
<evidence type="ECO:0000313" key="1">
    <source>
        <dbReference type="EMBL" id="VVM50305.1"/>
    </source>
</evidence>
<organism evidence="1 2">
    <name type="scientific">Pseudomonas fluorescens</name>
    <dbReference type="NCBI Taxonomy" id="294"/>
    <lineage>
        <taxon>Bacteria</taxon>
        <taxon>Pseudomonadati</taxon>
        <taxon>Pseudomonadota</taxon>
        <taxon>Gammaproteobacteria</taxon>
        <taxon>Pseudomonadales</taxon>
        <taxon>Pseudomonadaceae</taxon>
        <taxon>Pseudomonas</taxon>
    </lineage>
</organism>
<name>A0A5E6QCY0_PSEFL</name>